<keyword evidence="4" id="KW-1185">Reference proteome</keyword>
<gene>
    <name evidence="3" type="ORF">D9619_011433</name>
</gene>
<dbReference type="InterPro" id="IPR056884">
    <property type="entry name" value="NPHP3-like_N"/>
</dbReference>
<comment type="caution">
    <text evidence="3">The sequence shown here is derived from an EMBL/GenBank/DDBJ whole genome shotgun (WGS) entry which is preliminary data.</text>
</comment>
<proteinExistence type="predicted"/>
<evidence type="ECO:0000313" key="4">
    <source>
        <dbReference type="Proteomes" id="UP000567179"/>
    </source>
</evidence>
<protein>
    <recommendedName>
        <fullName evidence="2">NACHT domain-containing protein</fullName>
    </recommendedName>
</protein>
<evidence type="ECO:0000256" key="1">
    <source>
        <dbReference type="ARBA" id="ARBA00022737"/>
    </source>
</evidence>
<dbReference type="PROSITE" id="PS50837">
    <property type="entry name" value="NACHT"/>
    <property type="match status" value="1"/>
</dbReference>
<evidence type="ECO:0000259" key="2">
    <source>
        <dbReference type="PROSITE" id="PS50837"/>
    </source>
</evidence>
<keyword evidence="1" id="KW-0677">Repeat</keyword>
<accession>A0A8H5F9Y2</accession>
<dbReference type="Gene3D" id="3.40.50.300">
    <property type="entry name" value="P-loop containing nucleotide triphosphate hydrolases"/>
    <property type="match status" value="1"/>
</dbReference>
<dbReference type="PANTHER" id="PTHR10039">
    <property type="entry name" value="AMELOGENIN"/>
    <property type="match status" value="1"/>
</dbReference>
<dbReference type="EMBL" id="JAACJJ010000003">
    <property type="protein sequence ID" value="KAF5328588.1"/>
    <property type="molecule type" value="Genomic_DNA"/>
</dbReference>
<dbReference type="Pfam" id="PF24883">
    <property type="entry name" value="NPHP3_N"/>
    <property type="match status" value="1"/>
</dbReference>
<feature type="domain" description="NACHT" evidence="2">
    <location>
        <begin position="85"/>
        <end position="238"/>
    </location>
</feature>
<dbReference type="OrthoDB" id="163438at2759"/>
<dbReference type="AlphaFoldDB" id="A0A8H5F9Y2"/>
<sequence length="505" mass="57023">MQTSLSLLNHPRDVHIEHFLVDGRVNTMNERASDPLNKLYERAAPNAILNGGGRADDVRCYPGTREEVIGKIEHWKDRKPDYTSRMMWLSGPAGAGKTAIIQSVAEKWKKSGVSTASFFFFRGDGTRNTAKPLAATLLYQLIDLIPALKQSMADLLSSKPLITEASIHDQMMGFIDTPIHTLIHQKSIDVQTPIVLLIDGLDECSSDDKIIQERVLTALQDLVSPEDSPFVALVASRREPNLIMAFRKLSLKLGSIFLDDDYRPAEDIHLFVAAKFDEIKRTHHLSNRLNKEWPLDADIDNITNKSSGQFIYAATVMRFLEYSPESPNITLKIVQGIQPLEDHSPFAQIDAMYSYIFSQARSLDTIKEMFAMHLIGSAYNSMFDNSTNLFDDFLPAVCDVTSVESLISPLASMIRMEHSSEGMRLIFYHASLGDFLQDESRSRTYFVDVHATRVWWNIRLLRSGANTVFQRLLHSLEDNAGDLSVQQTYEQRLNADTIKGIYEQS</sequence>
<dbReference type="InterPro" id="IPR007111">
    <property type="entry name" value="NACHT_NTPase"/>
</dbReference>
<name>A0A8H5F9Y2_9AGAR</name>
<reference evidence="3 4" key="1">
    <citation type="journal article" date="2020" name="ISME J.">
        <title>Uncovering the hidden diversity of litter-decomposition mechanisms in mushroom-forming fungi.</title>
        <authorList>
            <person name="Floudas D."/>
            <person name="Bentzer J."/>
            <person name="Ahren D."/>
            <person name="Johansson T."/>
            <person name="Persson P."/>
            <person name="Tunlid A."/>
        </authorList>
    </citation>
    <scope>NUCLEOTIDE SEQUENCE [LARGE SCALE GENOMIC DNA]</scope>
    <source>
        <strain evidence="3 4">CBS 101986</strain>
    </source>
</reference>
<evidence type="ECO:0000313" key="3">
    <source>
        <dbReference type="EMBL" id="KAF5328588.1"/>
    </source>
</evidence>
<dbReference type="SUPFAM" id="SSF52540">
    <property type="entry name" value="P-loop containing nucleoside triphosphate hydrolases"/>
    <property type="match status" value="1"/>
</dbReference>
<organism evidence="3 4">
    <name type="scientific">Psilocybe cf. subviscida</name>
    <dbReference type="NCBI Taxonomy" id="2480587"/>
    <lineage>
        <taxon>Eukaryota</taxon>
        <taxon>Fungi</taxon>
        <taxon>Dikarya</taxon>
        <taxon>Basidiomycota</taxon>
        <taxon>Agaricomycotina</taxon>
        <taxon>Agaricomycetes</taxon>
        <taxon>Agaricomycetidae</taxon>
        <taxon>Agaricales</taxon>
        <taxon>Agaricineae</taxon>
        <taxon>Strophariaceae</taxon>
        <taxon>Psilocybe</taxon>
    </lineage>
</organism>
<dbReference type="PANTHER" id="PTHR10039:SF14">
    <property type="entry name" value="NACHT DOMAIN-CONTAINING PROTEIN"/>
    <property type="match status" value="1"/>
</dbReference>
<dbReference type="InterPro" id="IPR027417">
    <property type="entry name" value="P-loop_NTPase"/>
</dbReference>
<dbReference type="Proteomes" id="UP000567179">
    <property type="component" value="Unassembled WGS sequence"/>
</dbReference>